<protein>
    <submittedName>
        <fullName evidence="1">Uncharacterized protein</fullName>
    </submittedName>
</protein>
<evidence type="ECO:0000313" key="1">
    <source>
        <dbReference type="EMBL" id="KAI3963389.1"/>
    </source>
</evidence>
<accession>A0AAD4TLN7</accession>
<reference evidence="1" key="1">
    <citation type="submission" date="2022-04" db="EMBL/GenBank/DDBJ databases">
        <title>A functionally conserved STORR gene fusion in Papaver species that diverged 16.8 million years ago.</title>
        <authorList>
            <person name="Catania T."/>
        </authorList>
    </citation>
    <scope>NUCLEOTIDE SEQUENCE</scope>
    <source>
        <strain evidence="1">S-188037</strain>
    </source>
</reference>
<comment type="caution">
    <text evidence="1">The sequence shown here is derived from an EMBL/GenBank/DDBJ whole genome shotgun (WGS) entry which is preliminary data.</text>
</comment>
<dbReference type="EMBL" id="JAJJMB010000061">
    <property type="protein sequence ID" value="KAI3963389.1"/>
    <property type="molecule type" value="Genomic_DNA"/>
</dbReference>
<gene>
    <name evidence="1" type="ORF">MKW98_022811</name>
</gene>
<dbReference type="Proteomes" id="UP001202328">
    <property type="component" value="Unassembled WGS sequence"/>
</dbReference>
<evidence type="ECO:0000313" key="2">
    <source>
        <dbReference type="Proteomes" id="UP001202328"/>
    </source>
</evidence>
<keyword evidence="2" id="KW-1185">Reference proteome</keyword>
<name>A0AAD4TLN7_9MAGN</name>
<dbReference type="AlphaFoldDB" id="A0AAD4TLN7"/>
<organism evidence="1 2">
    <name type="scientific">Papaver atlanticum</name>
    <dbReference type="NCBI Taxonomy" id="357466"/>
    <lineage>
        <taxon>Eukaryota</taxon>
        <taxon>Viridiplantae</taxon>
        <taxon>Streptophyta</taxon>
        <taxon>Embryophyta</taxon>
        <taxon>Tracheophyta</taxon>
        <taxon>Spermatophyta</taxon>
        <taxon>Magnoliopsida</taxon>
        <taxon>Ranunculales</taxon>
        <taxon>Papaveraceae</taxon>
        <taxon>Papaveroideae</taxon>
        <taxon>Papaver</taxon>
    </lineage>
</organism>
<sequence>MPLGVFLPFLFCIGVFGTTTRAQIRRISKLLFICKKSSKRENKYKTAGQSVHYSLSILLHLIIRYVPSQLRLVSLYLHQLSSFYSDSGRLLIYEATNLPESTAASESSAVLSVTVDDPYVLL</sequence>
<proteinExistence type="predicted"/>